<evidence type="ECO:0000256" key="1">
    <source>
        <dbReference type="SAM" id="SignalP"/>
    </source>
</evidence>
<sequence>MVFSTADIRKGFRRFHFALLWCAFFSVSSFAAFIQEPIPPSASQNYFEDRNFDGKMDYAKIAFLGNLSPEYIDSALQSVTLYWPDSAGNSQAFLFSPKEIVQDSENANSILLDFSQKTGILLERTDLDAKSRYAEILYTDSTRVKALMRESLPPHIFQATLRSHAHGKDSLLVRFTEDVFENDSHKEILQFKRADAIQALPATAKWLNNRTLVLWNEIPNGDFPRAGDSLRIRPGALRDSLQNSVPETSPFAVISGLSSIQLYTNSLSIPEESEALRNVPIFERIFSDTTEIHPNAQELGVALKLGGNEFRHFIQESVLLDSVFAENIAISIFLQIYTTQGEYVTGVHSETRCNDTRFLGGDCLQKQQILFLKWNLLASNRRKAATGAYLIKYSSSIRHQDKILWRSDNGKNSSAVWGIKRKSQ</sequence>
<dbReference type="AlphaFoldDB" id="A0A1M6THW5"/>
<keyword evidence="1" id="KW-0732">Signal</keyword>
<name>A0A1M6THW5_9BACT</name>
<protein>
    <submittedName>
        <fullName evidence="2">Uncharacterized protein</fullName>
    </submittedName>
</protein>
<accession>A0A1M6THW5</accession>
<evidence type="ECO:0000313" key="2">
    <source>
        <dbReference type="EMBL" id="SHK56652.1"/>
    </source>
</evidence>
<dbReference type="EMBL" id="FRAW01000010">
    <property type="protein sequence ID" value="SHK56652.1"/>
    <property type="molecule type" value="Genomic_DNA"/>
</dbReference>
<proteinExistence type="predicted"/>
<feature type="chain" id="PRO_5012545331" evidence="1">
    <location>
        <begin position="32"/>
        <end position="424"/>
    </location>
</feature>
<organism evidence="2 3">
    <name type="scientific">Fibrobacter intestinalis</name>
    <dbReference type="NCBI Taxonomy" id="28122"/>
    <lineage>
        <taxon>Bacteria</taxon>
        <taxon>Pseudomonadati</taxon>
        <taxon>Fibrobacterota</taxon>
        <taxon>Fibrobacteria</taxon>
        <taxon>Fibrobacterales</taxon>
        <taxon>Fibrobacteraceae</taxon>
        <taxon>Fibrobacter</taxon>
    </lineage>
</organism>
<keyword evidence="3" id="KW-1185">Reference proteome</keyword>
<evidence type="ECO:0000313" key="3">
    <source>
        <dbReference type="Proteomes" id="UP000184275"/>
    </source>
</evidence>
<dbReference type="Proteomes" id="UP000184275">
    <property type="component" value="Unassembled WGS sequence"/>
</dbReference>
<reference evidence="3" key="1">
    <citation type="submission" date="2016-11" db="EMBL/GenBank/DDBJ databases">
        <authorList>
            <person name="Varghese N."/>
            <person name="Submissions S."/>
        </authorList>
    </citation>
    <scope>NUCLEOTIDE SEQUENCE [LARGE SCALE GENOMIC DNA]</scope>
    <source>
        <strain evidence="3">UWOS</strain>
    </source>
</reference>
<dbReference type="RefSeq" id="WP_073303613.1">
    <property type="nucleotide sequence ID" value="NZ_FRAW01000010.1"/>
</dbReference>
<gene>
    <name evidence="2" type="ORF">SAMN05720469_11013</name>
</gene>
<feature type="signal peptide" evidence="1">
    <location>
        <begin position="1"/>
        <end position="31"/>
    </location>
</feature>